<dbReference type="EMBL" id="JBHSAJ010000017">
    <property type="protein sequence ID" value="MFC3934445.1"/>
    <property type="molecule type" value="Genomic_DNA"/>
</dbReference>
<gene>
    <name evidence="1" type="ORF">ACFOW3_07395</name>
</gene>
<dbReference type="Proteomes" id="UP001595693">
    <property type="component" value="Unassembled WGS sequence"/>
</dbReference>
<keyword evidence="2" id="KW-1185">Reference proteome</keyword>
<evidence type="ECO:0000313" key="2">
    <source>
        <dbReference type="Proteomes" id="UP001595693"/>
    </source>
</evidence>
<comment type="caution">
    <text evidence="1">The sequence shown here is derived from an EMBL/GenBank/DDBJ whole genome shotgun (WGS) entry which is preliminary data.</text>
</comment>
<protein>
    <submittedName>
        <fullName evidence="1">Uncharacterized protein</fullName>
    </submittedName>
</protein>
<accession>A0ABV8D7V0</accession>
<organism evidence="1 2">
    <name type="scientific">Acidovorax facilis</name>
    <dbReference type="NCBI Taxonomy" id="12917"/>
    <lineage>
        <taxon>Bacteria</taxon>
        <taxon>Pseudomonadati</taxon>
        <taxon>Pseudomonadota</taxon>
        <taxon>Betaproteobacteria</taxon>
        <taxon>Burkholderiales</taxon>
        <taxon>Comamonadaceae</taxon>
        <taxon>Acidovorax</taxon>
    </lineage>
</organism>
<name>A0ABV8D7V0_9BURK</name>
<proteinExistence type="predicted"/>
<evidence type="ECO:0000313" key="1">
    <source>
        <dbReference type="EMBL" id="MFC3934445.1"/>
    </source>
</evidence>
<reference evidence="2" key="1">
    <citation type="journal article" date="2019" name="Int. J. Syst. Evol. Microbiol.">
        <title>The Global Catalogue of Microorganisms (GCM) 10K type strain sequencing project: providing services to taxonomists for standard genome sequencing and annotation.</title>
        <authorList>
            <consortium name="The Broad Institute Genomics Platform"/>
            <consortium name="The Broad Institute Genome Sequencing Center for Infectious Disease"/>
            <person name="Wu L."/>
            <person name="Ma J."/>
        </authorList>
    </citation>
    <scope>NUCLEOTIDE SEQUENCE [LARGE SCALE GENOMIC DNA]</scope>
    <source>
        <strain evidence="2">CCUG 2113</strain>
    </source>
</reference>
<sequence length="60" mass="6756">MAAEHAAWRNAGYPALMVTDTAHCHCPRHCTRPDIPDKVDFDRLARVVQGFEGEVRDLAH</sequence>
<dbReference type="RefSeq" id="WP_055393688.1">
    <property type="nucleotide sequence ID" value="NZ_JAMXAX010000028.1"/>
</dbReference>
<dbReference type="Gene3D" id="3.40.630.10">
    <property type="entry name" value="Zn peptidases"/>
    <property type="match status" value="1"/>
</dbReference>